<organism evidence="2 3">
    <name type="scientific">Neobacillus niacini</name>
    <dbReference type="NCBI Taxonomy" id="86668"/>
    <lineage>
        <taxon>Bacteria</taxon>
        <taxon>Bacillati</taxon>
        <taxon>Bacillota</taxon>
        <taxon>Bacilli</taxon>
        <taxon>Bacillales</taxon>
        <taxon>Bacillaceae</taxon>
        <taxon>Neobacillus</taxon>
    </lineage>
</organism>
<protein>
    <recommendedName>
        <fullName evidence="4">DUF3955 domain-containing protein</fullName>
    </recommendedName>
</protein>
<keyword evidence="1" id="KW-0812">Transmembrane</keyword>
<sequence length="64" mass="7072">MSVLDRSPFLYFLCILAGFALLRVELTGFFAPLSPLVLLIGVIAVLLFSLVLIIHGVLCLVKRR</sequence>
<dbReference type="AlphaFoldDB" id="A0A852T6S5"/>
<evidence type="ECO:0000313" key="2">
    <source>
        <dbReference type="EMBL" id="NYE03517.1"/>
    </source>
</evidence>
<comment type="caution">
    <text evidence="2">The sequence shown here is derived from an EMBL/GenBank/DDBJ whole genome shotgun (WGS) entry which is preliminary data.</text>
</comment>
<reference evidence="3" key="2">
    <citation type="submission" date="2020-08" db="EMBL/GenBank/DDBJ databases">
        <title>The Agave Microbiome: Exploring the role of microbial communities in plant adaptations to desert environments.</title>
        <authorList>
            <person name="Partida-Martinez L.P."/>
        </authorList>
    </citation>
    <scope>NUCLEOTIDE SEQUENCE [LARGE SCALE GENOMIC DNA]</scope>
    <source>
        <strain evidence="3">AT2.8</strain>
    </source>
</reference>
<keyword evidence="1" id="KW-1133">Transmembrane helix</keyword>
<evidence type="ECO:0000313" key="3">
    <source>
        <dbReference type="Proteomes" id="UP000548423"/>
    </source>
</evidence>
<gene>
    <name evidence="2" type="ORF">F4694_000236</name>
</gene>
<name>A0A852T6S5_9BACI</name>
<feature type="transmembrane region" description="Helical" evidence="1">
    <location>
        <begin position="9"/>
        <end position="30"/>
    </location>
</feature>
<keyword evidence="1" id="KW-0472">Membrane</keyword>
<dbReference type="EMBL" id="JACCBX010000001">
    <property type="protein sequence ID" value="NYE03517.1"/>
    <property type="molecule type" value="Genomic_DNA"/>
</dbReference>
<reference evidence="3" key="1">
    <citation type="submission" date="2020-07" db="EMBL/GenBank/DDBJ databases">
        <authorList>
            <person name="Partida-Martinez L."/>
            <person name="Huntemann M."/>
            <person name="Clum A."/>
            <person name="Wang J."/>
            <person name="Palaniappan K."/>
            <person name="Ritter S."/>
            <person name="Chen I.-M."/>
            <person name="Stamatis D."/>
            <person name="Reddy T."/>
            <person name="O'Malley R."/>
            <person name="Daum C."/>
            <person name="Shapiro N."/>
            <person name="Ivanova N."/>
            <person name="Kyrpides N."/>
            <person name="Woyke T."/>
        </authorList>
    </citation>
    <scope>NUCLEOTIDE SEQUENCE [LARGE SCALE GENOMIC DNA]</scope>
    <source>
        <strain evidence="3">AT2.8</strain>
    </source>
</reference>
<evidence type="ECO:0000256" key="1">
    <source>
        <dbReference type="SAM" id="Phobius"/>
    </source>
</evidence>
<accession>A0A852T6S5</accession>
<dbReference type="Proteomes" id="UP000548423">
    <property type="component" value="Unassembled WGS sequence"/>
</dbReference>
<feature type="transmembrane region" description="Helical" evidence="1">
    <location>
        <begin position="36"/>
        <end position="61"/>
    </location>
</feature>
<evidence type="ECO:0008006" key="4">
    <source>
        <dbReference type="Google" id="ProtNLM"/>
    </source>
</evidence>
<proteinExistence type="predicted"/>